<dbReference type="InterPro" id="IPR001647">
    <property type="entry name" value="HTH_TetR"/>
</dbReference>
<evidence type="ECO:0000313" key="5">
    <source>
        <dbReference type="Proteomes" id="UP001595908"/>
    </source>
</evidence>
<feature type="domain" description="HTH tetR-type" evidence="3">
    <location>
        <begin position="2"/>
        <end position="62"/>
    </location>
</feature>
<dbReference type="SUPFAM" id="SSF46689">
    <property type="entry name" value="Homeodomain-like"/>
    <property type="match status" value="1"/>
</dbReference>
<dbReference type="Proteomes" id="UP001595908">
    <property type="component" value="Unassembled WGS sequence"/>
</dbReference>
<organism evidence="4 5">
    <name type="scientific">Streptomyces atroolivaceus</name>
    <dbReference type="NCBI Taxonomy" id="66869"/>
    <lineage>
        <taxon>Bacteria</taxon>
        <taxon>Bacillati</taxon>
        <taxon>Actinomycetota</taxon>
        <taxon>Actinomycetes</taxon>
        <taxon>Kitasatosporales</taxon>
        <taxon>Streptomycetaceae</taxon>
        <taxon>Streptomyces</taxon>
    </lineage>
</organism>
<keyword evidence="1 2" id="KW-0238">DNA-binding</keyword>
<gene>
    <name evidence="4" type="ORF">ACFPL4_02595</name>
</gene>
<accession>A0ABV9V3W7</accession>
<proteinExistence type="predicted"/>
<reference evidence="5" key="1">
    <citation type="journal article" date="2019" name="Int. J. Syst. Evol. Microbiol.">
        <title>The Global Catalogue of Microorganisms (GCM) 10K type strain sequencing project: providing services to taxonomists for standard genome sequencing and annotation.</title>
        <authorList>
            <consortium name="The Broad Institute Genomics Platform"/>
            <consortium name="The Broad Institute Genome Sequencing Center for Infectious Disease"/>
            <person name="Wu L."/>
            <person name="Ma J."/>
        </authorList>
    </citation>
    <scope>NUCLEOTIDE SEQUENCE [LARGE SCALE GENOMIC DNA]</scope>
    <source>
        <strain evidence="5">ICMP 257</strain>
    </source>
</reference>
<evidence type="ECO:0000313" key="4">
    <source>
        <dbReference type="EMBL" id="MFC4977251.1"/>
    </source>
</evidence>
<protein>
    <submittedName>
        <fullName evidence="4">TetR/AcrR family transcriptional regulator</fullName>
    </submittedName>
</protein>
<feature type="DNA-binding region" description="H-T-H motif" evidence="2">
    <location>
        <begin position="25"/>
        <end position="44"/>
    </location>
</feature>
<dbReference type="GeneID" id="31232325"/>
<name>A0ABV9V3W7_STRAZ</name>
<dbReference type="Pfam" id="PF00440">
    <property type="entry name" value="TetR_N"/>
    <property type="match status" value="1"/>
</dbReference>
<dbReference type="RefSeq" id="WP_033298168.1">
    <property type="nucleotide sequence ID" value="NZ_JBHSJE010000001.1"/>
</dbReference>
<comment type="caution">
    <text evidence="4">The sequence shown here is derived from an EMBL/GenBank/DDBJ whole genome shotgun (WGS) entry which is preliminary data.</text>
</comment>
<dbReference type="Gene3D" id="1.10.357.10">
    <property type="entry name" value="Tetracycline Repressor, domain 2"/>
    <property type="match status" value="1"/>
</dbReference>
<evidence type="ECO:0000259" key="3">
    <source>
        <dbReference type="PROSITE" id="PS50977"/>
    </source>
</evidence>
<evidence type="ECO:0000256" key="2">
    <source>
        <dbReference type="PROSITE-ProRule" id="PRU00335"/>
    </source>
</evidence>
<sequence>MPSAREALLDSAQSALRTLPWTSVRMVDVAAGARVSRQTLYNEFGSKDGLARALIRRAADGYLAGVERALGRTGGEGPLELARWTVRAARGDVLVKALLTGVRGDHLPAPKGPGAGRRTGTALPTPSEVLRLVRDRALAAREGESSPRDPAEHALTCEIAFRLALSYALVPADPPCPSRRAQCAEPDSCRPITPMITNEIDTSLSVETTSSRKTIP</sequence>
<dbReference type="InterPro" id="IPR009057">
    <property type="entry name" value="Homeodomain-like_sf"/>
</dbReference>
<keyword evidence="5" id="KW-1185">Reference proteome</keyword>
<dbReference type="PROSITE" id="PS50977">
    <property type="entry name" value="HTH_TETR_2"/>
    <property type="match status" value="1"/>
</dbReference>
<evidence type="ECO:0000256" key="1">
    <source>
        <dbReference type="ARBA" id="ARBA00023125"/>
    </source>
</evidence>
<dbReference type="EMBL" id="JBHSJE010000001">
    <property type="protein sequence ID" value="MFC4977251.1"/>
    <property type="molecule type" value="Genomic_DNA"/>
</dbReference>